<keyword evidence="2" id="KW-1185">Reference proteome</keyword>
<dbReference type="RefSeq" id="WP_264731527.1">
    <property type="nucleotide sequence ID" value="NZ_JAPDNR010000001.1"/>
</dbReference>
<gene>
    <name evidence="1" type="ORF">OL497_15410</name>
</gene>
<dbReference type="NCBIfam" id="TIGR04183">
    <property type="entry name" value="Por_Secre_tail"/>
    <property type="match status" value="1"/>
</dbReference>
<sequence>MGCLITSFTAIQAQSILPGLARIQTYKTDGLCVGCLVAQPELAVDTSSTTYSQLKILLGLLGAYAQQTLTFPSTGSTGSTVTLLLSFPATVTNPLQVGNVEVATYLNGTFNNDRRRLADLDMGIFVMLLEGNKVMVFITCEKPFNQLEVRLTSGLQLIGSVNIHYAAQEVPAQQVAGNLEKMSDAAIFASPALYNHTIYAEAAARAGSTAGAQTAAVEDWQLFPNPFSTQLSTRFTLRKQARVTITLYPVNGARPFVLTDQVRAPGVYQIPLTTAKLPAGQYICKIMAGQEVHTQQVIKPE</sequence>
<name>A0ABT3IMX3_9BACT</name>
<protein>
    <submittedName>
        <fullName evidence="1">T9SS type A sorting domain-containing protein</fullName>
    </submittedName>
</protein>
<evidence type="ECO:0000313" key="2">
    <source>
        <dbReference type="Proteomes" id="UP001207742"/>
    </source>
</evidence>
<reference evidence="1 2" key="1">
    <citation type="submission" date="2022-10" db="EMBL/GenBank/DDBJ databases">
        <title>Chitinophaga nivalis PC15 sp. nov., isolated from Pyeongchang county, South Korea.</title>
        <authorList>
            <person name="Trinh H.N."/>
        </authorList>
    </citation>
    <scope>NUCLEOTIDE SEQUENCE [LARGE SCALE GENOMIC DNA]</scope>
    <source>
        <strain evidence="1 2">PC14</strain>
    </source>
</reference>
<proteinExistence type="predicted"/>
<dbReference type="InterPro" id="IPR026444">
    <property type="entry name" value="Secre_tail"/>
</dbReference>
<dbReference type="EMBL" id="JAPDNS010000001">
    <property type="protein sequence ID" value="MCW3485297.1"/>
    <property type="molecule type" value="Genomic_DNA"/>
</dbReference>
<dbReference type="Proteomes" id="UP001207742">
    <property type="component" value="Unassembled WGS sequence"/>
</dbReference>
<organism evidence="1 2">
    <name type="scientific">Chitinophaga nivalis</name>
    <dbReference type="NCBI Taxonomy" id="2991709"/>
    <lineage>
        <taxon>Bacteria</taxon>
        <taxon>Pseudomonadati</taxon>
        <taxon>Bacteroidota</taxon>
        <taxon>Chitinophagia</taxon>
        <taxon>Chitinophagales</taxon>
        <taxon>Chitinophagaceae</taxon>
        <taxon>Chitinophaga</taxon>
    </lineage>
</organism>
<evidence type="ECO:0000313" key="1">
    <source>
        <dbReference type="EMBL" id="MCW3485297.1"/>
    </source>
</evidence>
<comment type="caution">
    <text evidence="1">The sequence shown here is derived from an EMBL/GenBank/DDBJ whole genome shotgun (WGS) entry which is preliminary data.</text>
</comment>
<accession>A0ABT3IMX3</accession>